<dbReference type="Proteomes" id="UP000230233">
    <property type="component" value="Chromosome X"/>
</dbReference>
<keyword evidence="3" id="KW-1185">Reference proteome</keyword>
<feature type="region of interest" description="Disordered" evidence="1">
    <location>
        <begin position="344"/>
        <end position="369"/>
    </location>
</feature>
<proteinExistence type="predicted"/>
<dbReference type="PANTHER" id="PTHR38607">
    <property type="entry name" value="PROTEIN CBG00180-RELATED"/>
    <property type="match status" value="1"/>
</dbReference>
<dbReference type="AlphaFoldDB" id="A0A2G5SX01"/>
<dbReference type="EMBL" id="PDUG01000006">
    <property type="protein sequence ID" value="PIC19644.1"/>
    <property type="molecule type" value="Genomic_DNA"/>
</dbReference>
<organism evidence="2 3">
    <name type="scientific">Caenorhabditis nigoni</name>
    <dbReference type="NCBI Taxonomy" id="1611254"/>
    <lineage>
        <taxon>Eukaryota</taxon>
        <taxon>Metazoa</taxon>
        <taxon>Ecdysozoa</taxon>
        <taxon>Nematoda</taxon>
        <taxon>Chromadorea</taxon>
        <taxon>Rhabditida</taxon>
        <taxon>Rhabditina</taxon>
        <taxon>Rhabditomorpha</taxon>
        <taxon>Rhabditoidea</taxon>
        <taxon>Rhabditidae</taxon>
        <taxon>Peloderinae</taxon>
        <taxon>Caenorhabditis</taxon>
    </lineage>
</organism>
<gene>
    <name evidence="2" type="primary">Cnig_chr_X.g25121</name>
    <name evidence="2" type="ORF">B9Z55_025121</name>
</gene>
<comment type="caution">
    <text evidence="2">The sequence shown here is derived from an EMBL/GenBank/DDBJ whole genome shotgun (WGS) entry which is preliminary data.</text>
</comment>
<reference evidence="3" key="1">
    <citation type="submission" date="2017-10" db="EMBL/GenBank/DDBJ databases">
        <title>Rapid genome shrinkage in a self-fertile nematode reveals novel sperm competition proteins.</title>
        <authorList>
            <person name="Yin D."/>
            <person name="Schwarz E.M."/>
            <person name="Thomas C.G."/>
            <person name="Felde R.L."/>
            <person name="Korf I.F."/>
            <person name="Cutter A.D."/>
            <person name="Schartner C.M."/>
            <person name="Ralston E.J."/>
            <person name="Meyer B.J."/>
            <person name="Haag E.S."/>
        </authorList>
    </citation>
    <scope>NUCLEOTIDE SEQUENCE [LARGE SCALE GENOMIC DNA]</scope>
    <source>
        <strain evidence="3">JU1422</strain>
    </source>
</reference>
<evidence type="ECO:0000313" key="3">
    <source>
        <dbReference type="Proteomes" id="UP000230233"/>
    </source>
</evidence>
<evidence type="ECO:0000256" key="1">
    <source>
        <dbReference type="SAM" id="MobiDB-lite"/>
    </source>
</evidence>
<protein>
    <submittedName>
        <fullName evidence="2">Uncharacterized protein</fullName>
    </submittedName>
</protein>
<name>A0A2G5SX01_9PELO</name>
<dbReference type="PANTHER" id="PTHR38607:SF1">
    <property type="entry name" value="MABP DOMAIN-CONTAINING PROTEIN-RELATED"/>
    <property type="match status" value="1"/>
</dbReference>
<sequence>MAGENVRYVLAIGVLHSEIESGFLVFPGREFQEHDVTRVLISENECPENLIGKWMYVKAEKNDVCLKFYPVNMIDDQFPTRIVDGEAQVKASLHFKCVKGSRAIYSHPFFGCVEEWLSKDPSMNRLNFEPELWIQPYLNGGISWKIADEHYQDYFVPSNDNIPKWLTPSEPYWAEGVVTKNFDKMGDTIYYVCSPSNPENLICLHQKYCPPDVEMVGRNVSVFVDTRHEVQEKVKILQTNRTSRMTDGEAELQICFQYKETEHNWPRMEFLDDPHGSIMIWRSKLPNYKENGWYLGWIRHAPYFKMEELWVLSSCHHIQGPFASKPLQESPLELEHNPKAAKLAIEEPSSSSQPPLDEQAAKATATEEKDSEDIARMKWILEMLVTKVDALLKHQEVVVEMQLANLEAFEDLVEIAAKHGSFDPRKK</sequence>
<evidence type="ECO:0000313" key="2">
    <source>
        <dbReference type="EMBL" id="PIC19644.1"/>
    </source>
</evidence>
<dbReference type="OrthoDB" id="10341804at2759"/>
<accession>A0A2G5SX01</accession>